<evidence type="ECO:0000313" key="7">
    <source>
        <dbReference type="EMBL" id="MFC4533479.1"/>
    </source>
</evidence>
<comment type="caution">
    <text evidence="7">The sequence shown here is derived from an EMBL/GenBank/DDBJ whole genome shotgun (WGS) entry which is preliminary data.</text>
</comment>
<feature type="transmembrane region" description="Helical" evidence="5">
    <location>
        <begin position="129"/>
        <end position="147"/>
    </location>
</feature>
<name>A0ABV9CLS2_9ACTN</name>
<evidence type="ECO:0000313" key="8">
    <source>
        <dbReference type="Proteomes" id="UP001596004"/>
    </source>
</evidence>
<gene>
    <name evidence="7" type="ORF">ACFO60_22140</name>
</gene>
<reference evidence="8" key="1">
    <citation type="journal article" date="2019" name="Int. J. Syst. Evol. Microbiol.">
        <title>The Global Catalogue of Microorganisms (GCM) 10K type strain sequencing project: providing services to taxonomists for standard genome sequencing and annotation.</title>
        <authorList>
            <consortium name="The Broad Institute Genomics Platform"/>
            <consortium name="The Broad Institute Genome Sequencing Center for Infectious Disease"/>
            <person name="Wu L."/>
            <person name="Ma J."/>
        </authorList>
    </citation>
    <scope>NUCLEOTIDE SEQUENCE [LARGE SCALE GENOMIC DNA]</scope>
    <source>
        <strain evidence="8">CGMCC 4.7132</strain>
    </source>
</reference>
<dbReference type="RefSeq" id="WP_380843008.1">
    <property type="nucleotide sequence ID" value="NZ_JBHSFP010000015.1"/>
</dbReference>
<feature type="domain" description="Inositolphosphotransferase Aur1/Ipt1" evidence="6">
    <location>
        <begin position="67"/>
        <end position="248"/>
    </location>
</feature>
<keyword evidence="8" id="KW-1185">Reference proteome</keyword>
<keyword evidence="3 5" id="KW-1133">Transmembrane helix</keyword>
<keyword evidence="2 5" id="KW-0812">Transmembrane</keyword>
<feature type="transmembrane region" description="Helical" evidence="5">
    <location>
        <begin position="180"/>
        <end position="200"/>
    </location>
</feature>
<dbReference type="EMBL" id="JBHSFP010000015">
    <property type="protein sequence ID" value="MFC4533479.1"/>
    <property type="molecule type" value="Genomic_DNA"/>
</dbReference>
<feature type="transmembrane region" description="Helical" evidence="5">
    <location>
        <begin position="212"/>
        <end position="230"/>
    </location>
</feature>
<feature type="transmembrane region" description="Helical" evidence="5">
    <location>
        <begin position="99"/>
        <end position="117"/>
    </location>
</feature>
<dbReference type="InterPro" id="IPR026841">
    <property type="entry name" value="Aur1/Ipt1"/>
</dbReference>
<dbReference type="PANTHER" id="PTHR31310:SF7">
    <property type="entry name" value="PA-PHOSPHATASE RELATED-FAMILY PROTEIN DDB_G0268928"/>
    <property type="match status" value="1"/>
</dbReference>
<comment type="subcellular location">
    <subcellularLocation>
        <location evidence="1">Membrane</location>
        <topology evidence="1">Multi-pass membrane protein</topology>
    </subcellularLocation>
</comment>
<sequence>MSLREVAVGRLSRLVEWVRSAALAGKVGGRPAPLLEVAGLSLVILLFARLHAAAGKDAAAATANASALQSMERALHVDIALRANQWLTEHPALIQSAVYYYRLYYVAIIGVLVWVFVRRADVYVKVRRTLVTMLVLVLPVFWALPMSPPRFALPGVVDVIAEHDILGGHASREVENGQNIYSAMPSMHMGWSLWCAYAVWCALRASHPRSASLAWIFPLGMAAVVLVTGNHYVLDIAGSAVLLAVSIAVVSAWGHLAERRRARH</sequence>
<dbReference type="Proteomes" id="UP001596004">
    <property type="component" value="Unassembled WGS sequence"/>
</dbReference>
<dbReference type="InterPro" id="IPR052185">
    <property type="entry name" value="IPC_Synthase-Related"/>
</dbReference>
<dbReference type="PANTHER" id="PTHR31310">
    <property type="match status" value="1"/>
</dbReference>
<organism evidence="7 8">
    <name type="scientific">Sphaerisporangium dianthi</name>
    <dbReference type="NCBI Taxonomy" id="1436120"/>
    <lineage>
        <taxon>Bacteria</taxon>
        <taxon>Bacillati</taxon>
        <taxon>Actinomycetota</taxon>
        <taxon>Actinomycetes</taxon>
        <taxon>Streptosporangiales</taxon>
        <taxon>Streptosporangiaceae</taxon>
        <taxon>Sphaerisporangium</taxon>
    </lineage>
</organism>
<protein>
    <submittedName>
        <fullName evidence="7">Phosphatase PAP2 family protein</fullName>
    </submittedName>
</protein>
<accession>A0ABV9CLS2</accession>
<evidence type="ECO:0000256" key="5">
    <source>
        <dbReference type="SAM" id="Phobius"/>
    </source>
</evidence>
<evidence type="ECO:0000256" key="1">
    <source>
        <dbReference type="ARBA" id="ARBA00004141"/>
    </source>
</evidence>
<feature type="transmembrane region" description="Helical" evidence="5">
    <location>
        <begin position="236"/>
        <end position="256"/>
    </location>
</feature>
<keyword evidence="4 5" id="KW-0472">Membrane</keyword>
<dbReference type="Pfam" id="PF14378">
    <property type="entry name" value="PAP2_3"/>
    <property type="match status" value="1"/>
</dbReference>
<proteinExistence type="predicted"/>
<dbReference type="CDD" id="cd03386">
    <property type="entry name" value="PAP2_Aur1_like"/>
    <property type="match status" value="1"/>
</dbReference>
<evidence type="ECO:0000256" key="3">
    <source>
        <dbReference type="ARBA" id="ARBA00022989"/>
    </source>
</evidence>
<evidence type="ECO:0000256" key="2">
    <source>
        <dbReference type="ARBA" id="ARBA00022692"/>
    </source>
</evidence>
<evidence type="ECO:0000259" key="6">
    <source>
        <dbReference type="Pfam" id="PF14378"/>
    </source>
</evidence>
<evidence type="ECO:0000256" key="4">
    <source>
        <dbReference type="ARBA" id="ARBA00023136"/>
    </source>
</evidence>